<protein>
    <submittedName>
        <fullName evidence="2">Uncharacterized protein</fullName>
    </submittedName>
</protein>
<sequence length="78" mass="7985">MSVPIPSHVSASAVSLSATATAIRSACTGFSTTTALTKAEADARRLRNEARRLVRKLASLRAQSAAADACALSQKVAA</sequence>
<reference evidence="2 3" key="1">
    <citation type="submission" date="2017-08" db="EMBL/GenBank/DDBJ databases">
        <title>Infants hospitalized years apart are colonized by the same room-sourced microbial strains.</title>
        <authorList>
            <person name="Brooks B."/>
            <person name="Olm M.R."/>
            <person name="Firek B.A."/>
            <person name="Baker R."/>
            <person name="Thomas B.C."/>
            <person name="Morowitz M.J."/>
            <person name="Banfield J.F."/>
        </authorList>
    </citation>
    <scope>NUCLEOTIDE SEQUENCE [LARGE SCALE GENOMIC DNA]</scope>
    <source>
        <strain evidence="2">S2_003_000_R2_4</strain>
    </source>
</reference>
<dbReference type="AlphaFoldDB" id="A0A2W5V8W6"/>
<evidence type="ECO:0000313" key="3">
    <source>
        <dbReference type="Proteomes" id="UP000249393"/>
    </source>
</evidence>
<name>A0A2W5V8W6_9CAUL</name>
<comment type="caution">
    <text evidence="2">The sequence shown here is derived from an EMBL/GenBank/DDBJ whole genome shotgun (WGS) entry which is preliminary data.</text>
</comment>
<feature type="coiled-coil region" evidence="1">
    <location>
        <begin position="36"/>
        <end position="63"/>
    </location>
</feature>
<gene>
    <name evidence="2" type="ORF">DI526_03205</name>
</gene>
<organism evidence="2 3">
    <name type="scientific">Caulobacter segnis</name>
    <dbReference type="NCBI Taxonomy" id="88688"/>
    <lineage>
        <taxon>Bacteria</taxon>
        <taxon>Pseudomonadati</taxon>
        <taxon>Pseudomonadota</taxon>
        <taxon>Alphaproteobacteria</taxon>
        <taxon>Caulobacterales</taxon>
        <taxon>Caulobacteraceae</taxon>
        <taxon>Caulobacter</taxon>
    </lineage>
</organism>
<evidence type="ECO:0000313" key="2">
    <source>
        <dbReference type="EMBL" id="PZR36459.1"/>
    </source>
</evidence>
<proteinExistence type="predicted"/>
<dbReference type="EMBL" id="QFQZ01000006">
    <property type="protein sequence ID" value="PZR36459.1"/>
    <property type="molecule type" value="Genomic_DNA"/>
</dbReference>
<accession>A0A2W5V8W6</accession>
<evidence type="ECO:0000256" key="1">
    <source>
        <dbReference type="SAM" id="Coils"/>
    </source>
</evidence>
<dbReference type="Proteomes" id="UP000249393">
    <property type="component" value="Unassembled WGS sequence"/>
</dbReference>
<dbReference type="RefSeq" id="WP_304273976.1">
    <property type="nucleotide sequence ID" value="NZ_QFQZ01000006.1"/>
</dbReference>
<keyword evidence="1" id="KW-0175">Coiled coil</keyword>